<dbReference type="Proteomes" id="UP000800035">
    <property type="component" value="Unassembled WGS sequence"/>
</dbReference>
<keyword evidence="3" id="KW-1185">Reference proteome</keyword>
<dbReference type="AlphaFoldDB" id="A0A6A5UE74"/>
<name>A0A6A5UE74_9PLEO</name>
<reference evidence="2" key="1">
    <citation type="journal article" date="2020" name="Stud. Mycol.">
        <title>101 Dothideomycetes genomes: a test case for predicting lifestyles and emergence of pathogens.</title>
        <authorList>
            <person name="Haridas S."/>
            <person name="Albert R."/>
            <person name="Binder M."/>
            <person name="Bloem J."/>
            <person name="Labutti K."/>
            <person name="Salamov A."/>
            <person name="Andreopoulos B."/>
            <person name="Baker S."/>
            <person name="Barry K."/>
            <person name="Bills G."/>
            <person name="Bluhm B."/>
            <person name="Cannon C."/>
            <person name="Castanera R."/>
            <person name="Culley D."/>
            <person name="Daum C."/>
            <person name="Ezra D."/>
            <person name="Gonzalez J."/>
            <person name="Henrissat B."/>
            <person name="Kuo A."/>
            <person name="Liang C."/>
            <person name="Lipzen A."/>
            <person name="Lutzoni F."/>
            <person name="Magnuson J."/>
            <person name="Mondo S."/>
            <person name="Nolan M."/>
            <person name="Ohm R."/>
            <person name="Pangilinan J."/>
            <person name="Park H.-J."/>
            <person name="Ramirez L."/>
            <person name="Alfaro M."/>
            <person name="Sun H."/>
            <person name="Tritt A."/>
            <person name="Yoshinaga Y."/>
            <person name="Zwiers L.-H."/>
            <person name="Turgeon B."/>
            <person name="Goodwin S."/>
            <person name="Spatafora J."/>
            <person name="Crous P."/>
            <person name="Grigoriev I."/>
        </authorList>
    </citation>
    <scope>NUCLEOTIDE SEQUENCE</scope>
    <source>
        <strain evidence="2">CBS 675.92</strain>
    </source>
</reference>
<feature type="compositionally biased region" description="Basic and acidic residues" evidence="1">
    <location>
        <begin position="17"/>
        <end position="26"/>
    </location>
</feature>
<protein>
    <submittedName>
        <fullName evidence="2">Uncharacterized protein</fullName>
    </submittedName>
</protein>
<feature type="compositionally biased region" description="Basic and acidic residues" evidence="1">
    <location>
        <begin position="82"/>
        <end position="98"/>
    </location>
</feature>
<dbReference type="OrthoDB" id="5313204at2759"/>
<organism evidence="2 3">
    <name type="scientific">Byssothecium circinans</name>
    <dbReference type="NCBI Taxonomy" id="147558"/>
    <lineage>
        <taxon>Eukaryota</taxon>
        <taxon>Fungi</taxon>
        <taxon>Dikarya</taxon>
        <taxon>Ascomycota</taxon>
        <taxon>Pezizomycotina</taxon>
        <taxon>Dothideomycetes</taxon>
        <taxon>Pleosporomycetidae</taxon>
        <taxon>Pleosporales</taxon>
        <taxon>Massarineae</taxon>
        <taxon>Massarinaceae</taxon>
        <taxon>Byssothecium</taxon>
    </lineage>
</organism>
<gene>
    <name evidence="2" type="ORF">CC80DRAFT_487597</name>
</gene>
<evidence type="ECO:0000256" key="1">
    <source>
        <dbReference type="SAM" id="MobiDB-lite"/>
    </source>
</evidence>
<feature type="region of interest" description="Disordered" evidence="1">
    <location>
        <begin position="1"/>
        <end position="47"/>
    </location>
</feature>
<accession>A0A6A5UE74</accession>
<sequence length="113" mass="12727">MSTMDKLKDKLHIHRKSQSEEGDVHHTTAGHSGEGRESIDSELAAMSPTEREAYLKEFEDAEKEDAPKKNSLIDKLIARGNKRTEDELAREQREKEAMKSIPAPTGGKDQVIR</sequence>
<dbReference type="EMBL" id="ML976978">
    <property type="protein sequence ID" value="KAF1963205.1"/>
    <property type="molecule type" value="Genomic_DNA"/>
</dbReference>
<proteinExistence type="predicted"/>
<feature type="compositionally biased region" description="Basic and acidic residues" evidence="1">
    <location>
        <begin position="59"/>
        <end position="72"/>
    </location>
</feature>
<feature type="compositionally biased region" description="Basic and acidic residues" evidence="1">
    <location>
        <begin position="1"/>
        <end position="10"/>
    </location>
</feature>
<evidence type="ECO:0000313" key="2">
    <source>
        <dbReference type="EMBL" id="KAF1963205.1"/>
    </source>
</evidence>
<evidence type="ECO:0000313" key="3">
    <source>
        <dbReference type="Proteomes" id="UP000800035"/>
    </source>
</evidence>
<feature type="region of interest" description="Disordered" evidence="1">
    <location>
        <begin position="59"/>
        <end position="113"/>
    </location>
</feature>